<evidence type="ECO:0000313" key="3">
    <source>
        <dbReference type="Proteomes" id="UP000664859"/>
    </source>
</evidence>
<dbReference type="Proteomes" id="UP000664859">
    <property type="component" value="Unassembled WGS sequence"/>
</dbReference>
<keyword evidence="1" id="KW-0812">Transmembrane</keyword>
<organism evidence="2 3">
    <name type="scientific">Tribonema minus</name>
    <dbReference type="NCBI Taxonomy" id="303371"/>
    <lineage>
        <taxon>Eukaryota</taxon>
        <taxon>Sar</taxon>
        <taxon>Stramenopiles</taxon>
        <taxon>Ochrophyta</taxon>
        <taxon>PX clade</taxon>
        <taxon>Xanthophyceae</taxon>
        <taxon>Tribonematales</taxon>
        <taxon>Tribonemataceae</taxon>
        <taxon>Tribonema</taxon>
    </lineage>
</organism>
<feature type="transmembrane region" description="Helical" evidence="1">
    <location>
        <begin position="32"/>
        <end position="53"/>
    </location>
</feature>
<dbReference type="AlphaFoldDB" id="A0A836CPE7"/>
<keyword evidence="1" id="KW-0472">Membrane</keyword>
<accession>A0A836CPE7</accession>
<protein>
    <submittedName>
        <fullName evidence="2">Uncharacterized protein</fullName>
    </submittedName>
</protein>
<proteinExistence type="predicted"/>
<evidence type="ECO:0000313" key="2">
    <source>
        <dbReference type="EMBL" id="KAG5192683.1"/>
    </source>
</evidence>
<feature type="transmembrane region" description="Helical" evidence="1">
    <location>
        <begin position="175"/>
        <end position="197"/>
    </location>
</feature>
<name>A0A836CPE7_9STRA</name>
<dbReference type="EMBL" id="JAFCMP010000002">
    <property type="protein sequence ID" value="KAG5192683.1"/>
    <property type="molecule type" value="Genomic_DNA"/>
</dbReference>
<keyword evidence="3" id="KW-1185">Reference proteome</keyword>
<comment type="caution">
    <text evidence="2">The sequence shown here is derived from an EMBL/GenBank/DDBJ whole genome shotgun (WGS) entry which is preliminary data.</text>
</comment>
<keyword evidence="1" id="KW-1133">Transmembrane helix</keyword>
<evidence type="ECO:0000256" key="1">
    <source>
        <dbReference type="SAM" id="Phobius"/>
    </source>
</evidence>
<sequence length="208" mass="23218">MYHRQKETLLPSVGWSAGHYANASHKRKLSTAFMASVAWLLLSGVFMAIGYFYCKTLQQKVAVICDSAACIIAKEKNGEIFKHDLLRTSLLRGELLERFNAIKDAVKRAKLEQLSLNAAAEDVPIGRGQRRLLIASWDLGSGKARDGLRAFERYLLKYDGHADALLLEERHFWRTSGVCFVIIGALNFVGALLLGSLREPFAKAGKRH</sequence>
<reference evidence="2" key="1">
    <citation type="submission" date="2021-02" db="EMBL/GenBank/DDBJ databases">
        <title>First Annotated Genome of the Yellow-green Alga Tribonema minus.</title>
        <authorList>
            <person name="Mahan K.M."/>
        </authorList>
    </citation>
    <scope>NUCLEOTIDE SEQUENCE</scope>
    <source>
        <strain evidence="2">UTEX B ZZ1240</strain>
    </source>
</reference>
<gene>
    <name evidence="2" type="ORF">JKP88DRAFT_261702</name>
</gene>